<dbReference type="EMBL" id="DRBW01000227">
    <property type="protein sequence ID" value="HDM90775.1"/>
    <property type="molecule type" value="Genomic_DNA"/>
</dbReference>
<proteinExistence type="predicted"/>
<sequence>MKAMKVALIVEHVNKKVTFAIGDENGRVTQSGQLPLADLPFFLSELKGKKDVRIALIAEKMVNRKFLMPPAKEKLIKELIRRQLVQLIKTEVIFRCGEIGTALVEGVTKKVFQVIGTEFGLVEEIYALLERNGARPSVITTYPVPLSHFLRSRYGQDKVIAFVELNESYYITVVKGPEIRIFRHLGKKNLEEIEQGTDTEMLVKALLQTLFYHKQEFRGENIDILVLSGKGAEKLREALRQELQLEVLIHQDNEDIPLKGLLGLMEIDRKTCEYNLLPPKAIEKEKVKKTFLTGSAFILLLIAMITFRHARLTAHYQNLSYFKKELEKSVTKKEMALKKLSKEFIAFQVEKAQPPWPEVLFEMSALVPGRIVFTSLSIERKGEIFQGEAEGKIVCENEIEGIELLDEMKRRFDLSPYFENISCEEDIDEEGMGFKLQFRVPVKGKLSYGF</sequence>
<accession>A0A7C0XBG3</accession>
<dbReference type="Proteomes" id="UP000885931">
    <property type="component" value="Unassembled WGS sequence"/>
</dbReference>
<protein>
    <recommendedName>
        <fullName evidence="2">GspL periplasmic domain-containing protein</fullName>
    </recommendedName>
</protein>
<reference evidence="1" key="1">
    <citation type="journal article" date="2020" name="mSystems">
        <title>Genome- and Community-Level Interaction Insights into Carbon Utilization and Element Cycling Functions of Hydrothermarchaeota in Hydrothermal Sediment.</title>
        <authorList>
            <person name="Zhou Z."/>
            <person name="Liu Y."/>
            <person name="Xu W."/>
            <person name="Pan J."/>
            <person name="Luo Z.H."/>
            <person name="Li M."/>
        </authorList>
    </citation>
    <scope>NUCLEOTIDE SEQUENCE [LARGE SCALE GENOMIC DNA]</scope>
    <source>
        <strain evidence="1">HyVt-237</strain>
    </source>
</reference>
<organism evidence="1">
    <name type="scientific">candidate division WOR-3 bacterium</name>
    <dbReference type="NCBI Taxonomy" id="2052148"/>
    <lineage>
        <taxon>Bacteria</taxon>
        <taxon>Bacteria division WOR-3</taxon>
    </lineage>
</organism>
<gene>
    <name evidence="1" type="ORF">ENG67_06190</name>
</gene>
<name>A0A7C0XBG3_UNCW3</name>
<evidence type="ECO:0000313" key="1">
    <source>
        <dbReference type="EMBL" id="HDM90775.1"/>
    </source>
</evidence>
<dbReference type="AlphaFoldDB" id="A0A7C0XBG3"/>
<evidence type="ECO:0008006" key="2">
    <source>
        <dbReference type="Google" id="ProtNLM"/>
    </source>
</evidence>
<comment type="caution">
    <text evidence="1">The sequence shown here is derived from an EMBL/GenBank/DDBJ whole genome shotgun (WGS) entry which is preliminary data.</text>
</comment>